<dbReference type="GO" id="GO:0005524">
    <property type="term" value="F:ATP binding"/>
    <property type="evidence" value="ECO:0007669"/>
    <property type="project" value="UniProtKB-UniRule"/>
</dbReference>
<comment type="caution">
    <text evidence="7">Lacks conserved residue(s) required for the propagation of feature annotation.</text>
</comment>
<name>C4R100_KOMPG</name>
<dbReference type="HAMAP" id="MF_03181">
    <property type="entry name" value="PAN3"/>
    <property type="match status" value="1"/>
</dbReference>
<feature type="binding site" evidence="7">
    <location>
        <begin position="381"/>
        <end position="382"/>
    </location>
    <ligand>
        <name>ATP</name>
        <dbReference type="ChEBI" id="CHEBI:30616"/>
    </ligand>
</feature>
<evidence type="ECO:0000256" key="5">
    <source>
        <dbReference type="ARBA" id="ARBA00022840"/>
    </source>
</evidence>
<keyword evidence="6 7" id="KW-0175">Coiled coil</keyword>
<evidence type="ECO:0000313" key="13">
    <source>
        <dbReference type="Proteomes" id="UP000000314"/>
    </source>
</evidence>
<evidence type="ECO:0000256" key="3">
    <source>
        <dbReference type="ARBA" id="ARBA00022664"/>
    </source>
</evidence>
<feature type="region of interest" description="Knob domain" evidence="7">
    <location>
        <begin position="519"/>
        <end position="614"/>
    </location>
</feature>
<dbReference type="SMR" id="C4R100"/>
<dbReference type="Pfam" id="PF18101">
    <property type="entry name" value="Pan3_CK"/>
    <property type="match status" value="1"/>
</dbReference>
<keyword evidence="8" id="KW-0863">Zinc-finger</keyword>
<reference evidence="12 13" key="1">
    <citation type="journal article" date="2009" name="Nat. Biotechnol.">
        <title>Genome sequence of the recombinant protein production host Pichia pastoris.</title>
        <authorList>
            <person name="De Schutter K."/>
            <person name="Lin Y.C."/>
            <person name="Tiels P."/>
            <person name="Van Hecke A."/>
            <person name="Glinka S."/>
            <person name="Weber-Lehmann J."/>
            <person name="Rouze P."/>
            <person name="Van de Peer Y."/>
            <person name="Callewaert N."/>
        </authorList>
    </citation>
    <scope>NUCLEOTIDE SEQUENCE [LARGE SCALE GENOMIC DNA]</scope>
    <source>
        <strain evidence="13">GS115 / ATCC 20864</strain>
    </source>
</reference>
<dbReference type="SMART" id="SM00220">
    <property type="entry name" value="S_TKc"/>
    <property type="match status" value="1"/>
</dbReference>
<feature type="region of interest" description="Disordered" evidence="9">
    <location>
        <begin position="104"/>
        <end position="127"/>
    </location>
</feature>
<keyword evidence="13" id="KW-1185">Reference proteome</keyword>
<dbReference type="PROSITE" id="PS50103">
    <property type="entry name" value="ZF_C3H1"/>
    <property type="match status" value="1"/>
</dbReference>
<dbReference type="FunCoup" id="C4R100">
    <property type="interactions" value="649"/>
</dbReference>
<dbReference type="EMBL" id="FN392320">
    <property type="protein sequence ID" value="CAY69174.1"/>
    <property type="molecule type" value="Genomic_DNA"/>
</dbReference>
<keyword evidence="8" id="KW-0862">Zinc</keyword>
<organism evidence="12 13">
    <name type="scientific">Komagataella phaffii (strain GS115 / ATCC 20864)</name>
    <name type="common">Yeast</name>
    <name type="synonym">Pichia pastoris</name>
    <dbReference type="NCBI Taxonomy" id="644223"/>
    <lineage>
        <taxon>Eukaryota</taxon>
        <taxon>Fungi</taxon>
        <taxon>Dikarya</taxon>
        <taxon>Ascomycota</taxon>
        <taxon>Saccharomycotina</taxon>
        <taxon>Pichiomycetes</taxon>
        <taxon>Pichiales</taxon>
        <taxon>Pichiaceae</taxon>
        <taxon>Komagataella</taxon>
    </lineage>
</organism>
<dbReference type="Gene3D" id="1.10.510.10">
    <property type="entry name" value="Transferase(Phosphotransferase) domain 1"/>
    <property type="match status" value="1"/>
</dbReference>
<dbReference type="PROSITE" id="PS50011">
    <property type="entry name" value="PROTEIN_KINASE_DOM"/>
    <property type="match status" value="1"/>
</dbReference>
<keyword evidence="4 7" id="KW-0547">Nucleotide-binding</keyword>
<dbReference type="GeneID" id="8197980"/>
<feature type="zinc finger region" description="C3H1-type" evidence="8">
    <location>
        <begin position="15"/>
        <end position="44"/>
    </location>
</feature>
<dbReference type="RefSeq" id="XP_002491454.1">
    <property type="nucleotide sequence ID" value="XM_002491409.1"/>
</dbReference>
<dbReference type="GO" id="GO:0000932">
    <property type="term" value="C:P-body"/>
    <property type="evidence" value="ECO:0007669"/>
    <property type="project" value="TreeGrafter"/>
</dbReference>
<dbReference type="OrthoDB" id="204958at2759"/>
<dbReference type="PANTHER" id="PTHR12272">
    <property type="entry name" value="DEADENYLATION COMPLEX SUBUNIT PAN3"/>
    <property type="match status" value="1"/>
</dbReference>
<dbReference type="InParanoid" id="C4R100"/>
<dbReference type="Proteomes" id="UP000000314">
    <property type="component" value="Chromosome 2"/>
</dbReference>
<keyword evidence="8" id="KW-0479">Metal-binding</keyword>
<dbReference type="Pfam" id="PF25586">
    <property type="entry name" value="zf-CCCH_PAN3"/>
    <property type="match status" value="1"/>
</dbReference>
<sequence length="614" mass="69353">MSANSNSTNTENHDWAKDIDCKNVFIHGYCKFENKGCYFKHPSDDSIEKNKETKETKSSAPLSSGTEEGSSIRKKFSFEAPSFTPSGSVASLTNKFSTMSPKLDEIPTFVPTSQQTPKKPQQVSAESNDYFAPPNSMFTPSVPSDNSQPGLPLSAQFPQHGTTAPHNVVPEMFYAQATQYPLNYNLYAPPPPPHFNLHLNPNERTVSSFFIDDNLRESLQKRNEACLQTFSNPSIPDIVGVYHSLVPLNNNFDNNSARYGAVSHMYKATSNKDARLYALRRIENVNITDKQAFKTIKAWSSIENSNIVKVHEAFTTTVFGGNSLVVAYDFYGNAKTLIEIHFQNQPELITEQHLWSYLIQLVNALNEVHDKGLAVRSIDLSKVIVTNKNRIKLSGCGIVDILQHENTEDIAQLQKKDLELLAKLLYDLSITSIYGSVSFDDKTQDQIIDHLKFSDDYKATLKYLISADFNLKEIQTRIAPRLLDVIDGLQNSNDFIESQLSTELENARLVRLMSKLSFLHGRPEHEGDPNWSESSANYPLTLFVDYVYHQVDERGYPVVDLAHVITCLNKLDAGIEERILLVSKDEKNCIIISYKELKTLIEEGFNELRMRKDI</sequence>
<dbReference type="GO" id="GO:0008270">
    <property type="term" value="F:zinc ion binding"/>
    <property type="evidence" value="ECO:0007669"/>
    <property type="project" value="UniProtKB-KW"/>
</dbReference>
<comment type="domain">
    <text evidence="7">The pseudokinase domain, the coiled-coil (CC), and C-terminal knob domain (CK) form a structural unit (PKC) that forms an extensive high-affinity interaction surface for PAN2.</text>
</comment>
<feature type="region of interest" description="Disordered" evidence="9">
    <location>
        <begin position="49"/>
        <end position="71"/>
    </location>
</feature>
<dbReference type="HOGENOM" id="CLU_016423_1_0_1"/>
<evidence type="ECO:0000256" key="9">
    <source>
        <dbReference type="SAM" id="MobiDB-lite"/>
    </source>
</evidence>
<evidence type="ECO:0000256" key="4">
    <source>
        <dbReference type="ARBA" id="ARBA00022741"/>
    </source>
</evidence>
<accession>C4R100</accession>
<dbReference type="InterPro" id="IPR030844">
    <property type="entry name" value="PAN3"/>
</dbReference>
<evidence type="ECO:0000259" key="11">
    <source>
        <dbReference type="PROSITE" id="PS50103"/>
    </source>
</evidence>
<dbReference type="InterPro" id="IPR000719">
    <property type="entry name" value="Prot_kinase_dom"/>
</dbReference>
<dbReference type="InterPro" id="IPR011009">
    <property type="entry name" value="Kinase-like_dom_sf"/>
</dbReference>
<dbReference type="Gene3D" id="1.20.5.5160">
    <property type="match status" value="1"/>
</dbReference>
<feature type="coiled-coil region" evidence="7">
    <location>
        <begin position="480"/>
        <end position="518"/>
    </location>
</feature>
<dbReference type="SUPFAM" id="SSF56112">
    <property type="entry name" value="Protein kinase-like (PK-like)"/>
    <property type="match status" value="1"/>
</dbReference>
<keyword evidence="5 7" id="KW-0067">ATP-binding</keyword>
<evidence type="ECO:0000313" key="12">
    <source>
        <dbReference type="EMBL" id="CAY69174.1"/>
    </source>
</evidence>
<feature type="compositionally biased region" description="Low complexity" evidence="9">
    <location>
        <begin position="110"/>
        <end position="124"/>
    </location>
</feature>
<evidence type="ECO:0000259" key="10">
    <source>
        <dbReference type="PROSITE" id="PS50011"/>
    </source>
</evidence>
<keyword evidence="3 7" id="KW-0507">mRNA processing</keyword>
<dbReference type="GO" id="GO:0006281">
    <property type="term" value="P:DNA repair"/>
    <property type="evidence" value="ECO:0007669"/>
    <property type="project" value="EnsemblFungi"/>
</dbReference>
<comment type="domain">
    <text evidence="7">Contains a pseudokinase domain. The protein kinase domain is predicted to be catalytically inactive because some of the residues important for catalytic activity are substituted and it lacks the equivalent of the binding site for a peptide substrate. However, it has retained an ATP-binding site and ATP-binding is required for mRNA degradation, stimulating the activity of the PAN2 nuclease in vitro. The nucleotide-binding site is juxtaposed to the RNase active site of PAN2 in the complex and may actually bind nucleosides of a poly(A) RNA rather than ATP, feeding the poly(A)-tail to the active site of the deadenylase and thus increasing the efficiency with which this distributive enzyme degrades oligo(A) RNAs.</text>
</comment>
<dbReference type="InterPro" id="IPR000571">
    <property type="entry name" value="Znf_CCCH"/>
</dbReference>
<proteinExistence type="inferred from homology"/>
<dbReference type="eggNOG" id="KOG3741">
    <property type="taxonomic scope" value="Eukaryota"/>
</dbReference>
<evidence type="ECO:0000256" key="6">
    <source>
        <dbReference type="ARBA" id="ARBA00023054"/>
    </source>
</evidence>
<dbReference type="AlphaFoldDB" id="C4R100"/>
<feature type="binding site" evidence="7">
    <location>
        <position position="280"/>
    </location>
    <ligand>
        <name>ATP</name>
        <dbReference type="ChEBI" id="CHEBI:30616"/>
    </ligand>
</feature>
<comment type="subcellular location">
    <subcellularLocation>
        <location evidence="1 7">Cytoplasm</location>
    </subcellularLocation>
</comment>
<dbReference type="Pfam" id="PF00069">
    <property type="entry name" value="Pkinase"/>
    <property type="match status" value="1"/>
</dbReference>
<evidence type="ECO:0000256" key="2">
    <source>
        <dbReference type="ARBA" id="ARBA00022490"/>
    </source>
</evidence>
<feature type="compositionally biased region" description="Polar residues" evidence="9">
    <location>
        <begin position="58"/>
        <end position="69"/>
    </location>
</feature>
<dbReference type="InterPro" id="IPR041332">
    <property type="entry name" value="Pan3_CK"/>
</dbReference>
<feature type="domain" description="Protein kinase" evidence="10">
    <location>
        <begin position="251"/>
        <end position="614"/>
    </location>
</feature>
<dbReference type="GO" id="GO:0008143">
    <property type="term" value="F:poly(A) binding"/>
    <property type="evidence" value="ECO:0007669"/>
    <property type="project" value="EnsemblFungi"/>
</dbReference>
<evidence type="ECO:0000256" key="7">
    <source>
        <dbReference type="HAMAP-Rule" id="MF_03181"/>
    </source>
</evidence>
<comment type="function">
    <text evidence="7">Regulatory subunit of the poly(A)-nuclease (PAN) deadenylation complex, one of two cytoplasmic mRNA deadenylases involved in mRNA turnover. PAN specifically shortens poly(A) tails of RNA and the activity is stimulated by poly(A)-binding protein PAB1. PAN deadenylation is followed by rapid degradation of the shortened mRNA tails by the CCR4-NOT complex. Deadenylated mRNAs are then degraded by two alternative mechanisms, namely exosome-mediated 3'-5' exonucleolytic degradation, or deadenlyation-dependent mRNA decaping and subsequent 5'-3' exonucleolytic degradation by XRN1. May also be involved in post-transcriptional maturation of mRNA poly(A) tails. PAN3 acts as a positive regulator for PAN activity, recruiting the catalytic subunit PAN2 to mRNA via its interaction with RNA and with PAB1.</text>
</comment>
<dbReference type="KEGG" id="ppa:PAS_chr2-1_0541"/>
<dbReference type="OMA" id="YVFHSVD"/>
<dbReference type="Gene3D" id="1.10.287.3700">
    <property type="match status" value="1"/>
</dbReference>
<dbReference type="GO" id="GO:0006301">
    <property type="term" value="P:DNA damage tolerance"/>
    <property type="evidence" value="ECO:0007669"/>
    <property type="project" value="EnsemblFungi"/>
</dbReference>
<evidence type="ECO:0000256" key="1">
    <source>
        <dbReference type="ARBA" id="ARBA00004496"/>
    </source>
</evidence>
<dbReference type="GO" id="GO:0006397">
    <property type="term" value="P:mRNA processing"/>
    <property type="evidence" value="ECO:0007669"/>
    <property type="project" value="UniProtKB-KW"/>
</dbReference>
<dbReference type="STRING" id="644223.C4R100"/>
<feature type="domain" description="C3H1-type" evidence="11">
    <location>
        <begin position="15"/>
        <end position="44"/>
    </location>
</feature>
<dbReference type="GO" id="GO:0000289">
    <property type="term" value="P:nuclear-transcribed mRNA poly(A) tail shortening"/>
    <property type="evidence" value="ECO:0007669"/>
    <property type="project" value="UniProtKB-UniRule"/>
</dbReference>
<gene>
    <name evidence="7" type="primary">PAN3</name>
    <name evidence="12" type="ordered locus">PAS_chr2-1_0541</name>
</gene>
<comment type="domain">
    <text evidence="7">The N-terminal zinc finger binds to poly(A) RNA.</text>
</comment>
<evidence type="ECO:0000256" key="8">
    <source>
        <dbReference type="PROSITE-ProRule" id="PRU00723"/>
    </source>
</evidence>
<comment type="subunit">
    <text evidence="7">Homodimer. Forms a heterotrimer with a catalytic subunit PAN2 to form the poly(A)-nuclease (PAN) deadenylation complex. Interacts (via PAM-2 motif) with poly(A)-binding protein PAB1 (via PABC domain), conferring substrate specificity of the enzyme complex.</text>
</comment>
<dbReference type="Gene3D" id="6.10.250.3160">
    <property type="match status" value="1"/>
</dbReference>
<dbReference type="GO" id="GO:0004672">
    <property type="term" value="F:protein kinase activity"/>
    <property type="evidence" value="ECO:0007669"/>
    <property type="project" value="InterPro"/>
</dbReference>
<comment type="similarity">
    <text evidence="7">Belongs to the protein kinase superfamily. PAN3 family.</text>
</comment>
<keyword evidence="2 7" id="KW-0963">Cytoplasm</keyword>
<dbReference type="PANTHER" id="PTHR12272:SF11">
    <property type="entry name" value="PAN2-PAN3 DEADENYLATION COMPLEX SUBUNIT PAN3"/>
    <property type="match status" value="1"/>
</dbReference>
<dbReference type="GO" id="GO:0031251">
    <property type="term" value="C:PAN complex"/>
    <property type="evidence" value="ECO:0007669"/>
    <property type="project" value="UniProtKB-UniRule"/>
</dbReference>
<protein>
    <recommendedName>
        <fullName evidence="7">PAN2-PAN3 deadenylation complex subunit PAN3</fullName>
    </recommendedName>
    <alternativeName>
        <fullName evidence="7">PAB1P-dependent poly(A)-specific ribonuclease</fullName>
    </alternativeName>
    <alternativeName>
        <fullName evidence="7">Poly(A)-nuclease deadenylation complex subunit 3</fullName>
        <shortName evidence="7">PAN deadenylation complex subunit 3</shortName>
    </alternativeName>
</protein>